<sequence length="298" mass="35111">MSEDLIKQATTVDEQIEKLKSRGMTIEDEEKAKENLMDIGYFRLGFYAFPFEKTYPRITKRNHEYAKESKFEYIIQLYYFDFDLRNIFLRYISRIEINLRTTLIYLASNKYKDDPFWYVNSKVVKSSFIHNDKYKQAIADTKKERVVKEDLKNHDNREYAPAWKVIEFFSFGIIIKLYENLIDWNLKVNIAQVYGTSPSQFLDYINVIRQLRNYSAHGKVLFDMNFPKPIGNGPAGEMGARKSMLSGAYMVFKYFLGRVSSNRVDEMIELLKAAFNKVSCKCVKEKIESNSGFRLNDL</sequence>
<name>A0ABP3BCP0_9BACT</name>
<evidence type="ECO:0000313" key="1">
    <source>
        <dbReference type="EMBL" id="EXG77847.1"/>
    </source>
</evidence>
<reference evidence="1" key="1">
    <citation type="submission" date="2013-07" db="EMBL/GenBank/DDBJ databases">
        <authorList>
            <consortium name="DOE Joint Genome Institute"/>
            <person name="Anderson I."/>
            <person name="Huntemann M."/>
            <person name="Han J."/>
            <person name="Chen A."/>
            <person name="Kyrpides N."/>
            <person name="Mavromatis K."/>
            <person name="Markowitz V."/>
            <person name="Palaniappan K."/>
            <person name="Ivanova N."/>
            <person name="Schaumberg A."/>
            <person name="Pati A."/>
            <person name="Liolios K."/>
            <person name="Nordberg H.P."/>
            <person name="Cantor M.N."/>
            <person name="Hua S.X."/>
            <person name="Woyke T."/>
        </authorList>
    </citation>
    <scope>NUCLEOTIDE SEQUENCE [LARGE SCALE GENOMIC DNA]</scope>
    <source>
        <strain evidence="1">DSM 17970</strain>
    </source>
</reference>
<proteinExistence type="predicted"/>
<dbReference type="RefSeq" id="WP_036876152.1">
    <property type="nucleotide sequence ID" value="NZ_KK073873.1"/>
</dbReference>
<dbReference type="Pfam" id="PF07751">
    <property type="entry name" value="Abi_2"/>
    <property type="match status" value="1"/>
</dbReference>
<gene>
    <name evidence="1" type="ORF">XylorDRAFT_0196</name>
</gene>
<comment type="caution">
    <text evidence="1">The sequence shown here is derived from an EMBL/GenBank/DDBJ whole genome shotgun (WGS) entry which is preliminary data.</text>
</comment>
<organism evidence="1 2">
    <name type="scientific">Xylanibacter oryzae DSM 17970</name>
    <dbReference type="NCBI Taxonomy" id="915438"/>
    <lineage>
        <taxon>Bacteria</taxon>
        <taxon>Pseudomonadati</taxon>
        <taxon>Bacteroidota</taxon>
        <taxon>Bacteroidia</taxon>
        <taxon>Bacteroidales</taxon>
        <taxon>Prevotellaceae</taxon>
        <taxon>Xylanibacter</taxon>
    </lineage>
</organism>
<dbReference type="Proteomes" id="UP000243438">
    <property type="component" value="Unassembled WGS sequence"/>
</dbReference>
<dbReference type="InterPro" id="IPR011664">
    <property type="entry name" value="Abi_system_AbiD/AbiF-like"/>
</dbReference>
<evidence type="ECO:0000313" key="2">
    <source>
        <dbReference type="Proteomes" id="UP000243438"/>
    </source>
</evidence>
<dbReference type="EMBL" id="JFBS01000001">
    <property type="protein sequence ID" value="EXG77847.1"/>
    <property type="molecule type" value="Genomic_DNA"/>
</dbReference>
<accession>A0ABP3BCP0</accession>
<keyword evidence="2" id="KW-1185">Reference proteome</keyword>
<protein>
    <submittedName>
        <fullName evidence="1">Abortive infection bacteriophage resistance protein</fullName>
    </submittedName>
</protein>